<organism evidence="2 3">
    <name type="scientific">Haloferax volcanii (strain ATCC 29605 / DSM 3757 / JCM 8879 / NBRC 14742 / NCIMB 2012 / VKM B-1768 / DS2)</name>
    <name type="common">Halobacterium volcanii</name>
    <dbReference type="NCBI Taxonomy" id="309800"/>
    <lineage>
        <taxon>Archaea</taxon>
        <taxon>Methanobacteriati</taxon>
        <taxon>Methanobacteriota</taxon>
        <taxon>Stenosarchaea group</taxon>
        <taxon>Halobacteria</taxon>
        <taxon>Halobacteriales</taxon>
        <taxon>Haloferacaceae</taxon>
        <taxon>Haloferax</taxon>
    </lineage>
</organism>
<evidence type="ECO:0000313" key="3">
    <source>
        <dbReference type="Proteomes" id="UP000011532"/>
    </source>
</evidence>
<dbReference type="GeneID" id="8926088"/>
<accession>A0A384KBJ0</accession>
<dbReference type="RefSeq" id="WP_004042829.1">
    <property type="nucleotide sequence ID" value="NC_013967.1"/>
</dbReference>
<reference evidence="2 3" key="2">
    <citation type="journal article" date="2014" name="PLoS Genet.">
        <title>Phylogenetically driven sequencing of extremely halophilic archaea reveals strategies for static and dynamic osmo-response.</title>
        <authorList>
            <person name="Becker E.A."/>
            <person name="Seitzer P.M."/>
            <person name="Tritt A."/>
            <person name="Larsen D."/>
            <person name="Krusor M."/>
            <person name="Yao A.I."/>
            <person name="Wu D."/>
            <person name="Madern D."/>
            <person name="Eisen J.A."/>
            <person name="Darling A.E."/>
            <person name="Facciotti M.T."/>
        </authorList>
    </citation>
    <scope>NUCLEOTIDE SEQUENCE [LARGE SCALE GENOMIC DNA]</scope>
    <source>
        <strain evidence="3">ATCC 29605 / DSM 3757 / JCM 8879 / NBRC 14742 / NCIMB 2012 / VKM B-1768 / DS2</strain>
    </source>
</reference>
<dbReference type="EMBL" id="AOHU01000047">
    <property type="protein sequence ID" value="ELY32266.1"/>
    <property type="molecule type" value="Genomic_DNA"/>
</dbReference>
<comment type="caution">
    <text evidence="2">The sequence shown here is derived from an EMBL/GenBank/DDBJ whole genome shotgun (WGS) entry which is preliminary data.</text>
</comment>
<dbReference type="Proteomes" id="UP000011532">
    <property type="component" value="Unassembled WGS sequence"/>
</dbReference>
<protein>
    <submittedName>
        <fullName evidence="2">Uncharacterized protein</fullName>
    </submittedName>
</protein>
<evidence type="ECO:0000313" key="2">
    <source>
        <dbReference type="EMBL" id="ELY32266.1"/>
    </source>
</evidence>
<dbReference type="AlphaFoldDB" id="A0A384KBJ0"/>
<reference evidence="3" key="1">
    <citation type="submission" date="2012-11" db="EMBL/GenBank/DDBJ databases">
        <authorList>
            <person name="Becker E.A."/>
            <person name="Seitzer P."/>
            <person name="Tritt A."/>
            <person name="Larsen D."/>
            <person name="Yao A."/>
            <person name="Wu D."/>
            <person name="Darling A."/>
            <person name="Eisen J.A."/>
            <person name="Facciotti M.T."/>
        </authorList>
    </citation>
    <scope>NUCLEOTIDE SEQUENCE [LARGE SCALE GENOMIC DNA]</scope>
    <source>
        <strain evidence="3">ATCC 29605 / DSM 3757 / JCM 8879 / NBRC 14742 / NCIMB 2012 / VKM B-1768 / DS2</strain>
    </source>
</reference>
<evidence type="ECO:0000256" key="1">
    <source>
        <dbReference type="SAM" id="MobiDB-lite"/>
    </source>
</evidence>
<sequence length="90" mass="8896">MNRRRLSLVGVLLAVLVTTAGVAAAAPNDTARESSPASEAGQRGPPGELPGPVPEFVSGVHDLVSDFLSGGLDGSLGGSLSDRANDVSGA</sequence>
<name>A0A384KBJ0_HALVD</name>
<feature type="region of interest" description="Disordered" evidence="1">
    <location>
        <begin position="24"/>
        <end position="55"/>
    </location>
</feature>
<gene>
    <name evidence="2" type="ORF">C498_08649</name>
</gene>
<proteinExistence type="predicted"/>
<feature type="region of interest" description="Disordered" evidence="1">
    <location>
        <begin position="71"/>
        <end position="90"/>
    </location>
</feature>